<feature type="compositionally biased region" description="Low complexity" evidence="1">
    <location>
        <begin position="159"/>
        <end position="179"/>
    </location>
</feature>
<feature type="region of interest" description="Disordered" evidence="1">
    <location>
        <begin position="141"/>
        <end position="188"/>
    </location>
</feature>
<evidence type="ECO:0000256" key="1">
    <source>
        <dbReference type="SAM" id="MobiDB-lite"/>
    </source>
</evidence>
<organism evidence="2 3">
    <name type="scientific">Streptomyces achromogenes</name>
    <dbReference type="NCBI Taxonomy" id="67255"/>
    <lineage>
        <taxon>Bacteria</taxon>
        <taxon>Bacillati</taxon>
        <taxon>Actinomycetota</taxon>
        <taxon>Actinomycetes</taxon>
        <taxon>Kitasatosporales</taxon>
        <taxon>Streptomycetaceae</taxon>
        <taxon>Streptomyces</taxon>
    </lineage>
</organism>
<dbReference type="EMBL" id="JAUSYA010000001">
    <property type="protein sequence ID" value="MDQ0686038.1"/>
    <property type="molecule type" value="Genomic_DNA"/>
</dbReference>
<dbReference type="RefSeq" id="WP_307045639.1">
    <property type="nucleotide sequence ID" value="NZ_JAUSYA010000001.1"/>
</dbReference>
<reference evidence="2 3" key="1">
    <citation type="submission" date="2023-07" db="EMBL/GenBank/DDBJ databases">
        <title>Comparative genomics of wheat-associated soil bacteria to identify genetic determinants of phenazine resistance.</title>
        <authorList>
            <person name="Mouncey N."/>
        </authorList>
    </citation>
    <scope>NUCLEOTIDE SEQUENCE [LARGE SCALE GENOMIC DNA]</scope>
    <source>
        <strain evidence="2 3">W4I19-2</strain>
    </source>
</reference>
<evidence type="ECO:0008006" key="4">
    <source>
        <dbReference type="Google" id="ProtNLM"/>
    </source>
</evidence>
<accession>A0ABU0Q8B4</accession>
<protein>
    <recommendedName>
        <fullName evidence="4">Cyclodeaminase/cyclohydrolase domain-containing protein</fullName>
    </recommendedName>
</protein>
<proteinExistence type="predicted"/>
<evidence type="ECO:0000313" key="2">
    <source>
        <dbReference type="EMBL" id="MDQ0686038.1"/>
    </source>
</evidence>
<dbReference type="Proteomes" id="UP001243364">
    <property type="component" value="Unassembled WGS sequence"/>
</dbReference>
<sequence length="188" mass="18599">MPAALTGAEAELSAARADEAATGPGTSHALLRHADVVLASVRQELTAGRPGDPVGMLRRIVRATEPFAPGRAGVLPAAALIVARTSTGAAADFVETHRGAVGAAARTGLAEAERLLATNDPADRRAADDLALEALELAEQDVRTHGNPGPAPEGTADEIGAAGAVLGGIVPPGTTADGPPADPPPGKA</sequence>
<name>A0ABU0Q8B4_STRAH</name>
<evidence type="ECO:0000313" key="3">
    <source>
        <dbReference type="Proteomes" id="UP001243364"/>
    </source>
</evidence>
<keyword evidence="3" id="KW-1185">Reference proteome</keyword>
<comment type="caution">
    <text evidence="2">The sequence shown here is derived from an EMBL/GenBank/DDBJ whole genome shotgun (WGS) entry which is preliminary data.</text>
</comment>
<gene>
    <name evidence="2" type="ORF">QFZ56_005001</name>
</gene>